<proteinExistence type="predicted"/>
<gene>
    <name evidence="5" type="ORF">AUP74_01253</name>
</gene>
<dbReference type="SUPFAM" id="SSF55469">
    <property type="entry name" value="FMN-dependent nitroreductase-like"/>
    <property type="match status" value="1"/>
</dbReference>
<dbReference type="InterPro" id="IPR029479">
    <property type="entry name" value="Nitroreductase"/>
</dbReference>
<evidence type="ECO:0000313" key="6">
    <source>
        <dbReference type="Proteomes" id="UP000095672"/>
    </source>
</evidence>
<keyword evidence="6" id="KW-1185">Reference proteome</keyword>
<evidence type="ECO:0000256" key="3">
    <source>
        <dbReference type="ARBA" id="ARBA00023002"/>
    </source>
</evidence>
<feature type="domain" description="Nitroreductase" evidence="4">
    <location>
        <begin position="32"/>
        <end position="199"/>
    </location>
</feature>
<dbReference type="PANTHER" id="PTHR23026:SF90">
    <property type="entry name" value="IODOTYROSINE DEIODINASE 1"/>
    <property type="match status" value="1"/>
</dbReference>
<reference evidence="6" key="1">
    <citation type="submission" date="2016-01" db="EMBL/GenBank/DDBJ databases">
        <title>Complete genome sequence of Microbulbifer sp. CCB-MM1, a halophile isolated from Matang Mangrove Forest, Perak.</title>
        <authorList>
            <person name="Moh T.H."/>
            <person name="Dinesh B."/>
            <person name="Lau N.-S."/>
            <person name="Go F."/>
            <person name="Alexander Chong S.-C."/>
        </authorList>
    </citation>
    <scope>NUCLEOTIDE SEQUENCE [LARGE SCALE GENOMIC DNA]</scope>
    <source>
        <strain evidence="6">CCB-MM1</strain>
    </source>
</reference>
<dbReference type="RefSeq" id="WP_069946821.1">
    <property type="nucleotide sequence ID" value="NZ_CP014143.1"/>
</dbReference>
<evidence type="ECO:0000313" key="5">
    <source>
        <dbReference type="EMBL" id="AOS96713.1"/>
    </source>
</evidence>
<dbReference type="InterPro" id="IPR000415">
    <property type="entry name" value="Nitroreductase-like"/>
</dbReference>
<dbReference type="OrthoDB" id="9802510at2"/>
<keyword evidence="3" id="KW-0560">Oxidoreductase</keyword>
<keyword evidence="2" id="KW-0288">FMN</keyword>
<accession>A0A1C9W6D8</accession>
<name>A0A1C9W6D8_9GAMM</name>
<dbReference type="Proteomes" id="UP000095672">
    <property type="component" value="Chromosome"/>
</dbReference>
<dbReference type="InterPro" id="IPR050627">
    <property type="entry name" value="Nitroreductase/BluB"/>
</dbReference>
<dbReference type="Pfam" id="PF00881">
    <property type="entry name" value="Nitroreductase"/>
    <property type="match status" value="1"/>
</dbReference>
<dbReference type="PANTHER" id="PTHR23026">
    <property type="entry name" value="NADPH NITROREDUCTASE"/>
    <property type="match status" value="1"/>
</dbReference>
<protein>
    <recommendedName>
        <fullName evidence="4">Nitroreductase domain-containing protein</fullName>
    </recommendedName>
</protein>
<keyword evidence="1" id="KW-0285">Flavoprotein</keyword>
<dbReference type="GO" id="GO:0016491">
    <property type="term" value="F:oxidoreductase activity"/>
    <property type="evidence" value="ECO:0007669"/>
    <property type="project" value="UniProtKB-KW"/>
</dbReference>
<dbReference type="KEGG" id="micc:AUP74_01253"/>
<evidence type="ECO:0000259" key="4">
    <source>
        <dbReference type="Pfam" id="PF00881"/>
    </source>
</evidence>
<evidence type="ECO:0000256" key="2">
    <source>
        <dbReference type="ARBA" id="ARBA00022643"/>
    </source>
</evidence>
<dbReference type="AlphaFoldDB" id="A0A1C9W6D8"/>
<dbReference type="Gene3D" id="3.40.109.10">
    <property type="entry name" value="NADH Oxidase"/>
    <property type="match status" value="1"/>
</dbReference>
<dbReference type="CDD" id="cd02144">
    <property type="entry name" value="iodotyrosine_dehalogenase"/>
    <property type="match status" value="1"/>
</dbReference>
<sequence length="222" mass="24783">MAESEGFVPLEFDRLSEEEMARRSGDFFARMKQRRSVRDFSDKSVPRRVIEDAIRTAGSAPSGANMQPWHFSVVSSPDLKRQIRIAAEEEEREFYQRRASAEWLDALAPLGTDAHKPFLETAPWLIVVFLKKFSSSDSGERLKNYYTAESVGIATGMLIAALHNAGVATLTHTPSPMKFLNEILGRPSTEKPYMILVAGLPAEGVEVPAIEKKPLEEIADFL</sequence>
<evidence type="ECO:0000256" key="1">
    <source>
        <dbReference type="ARBA" id="ARBA00022630"/>
    </source>
</evidence>
<dbReference type="EMBL" id="CP014143">
    <property type="protein sequence ID" value="AOS96713.1"/>
    <property type="molecule type" value="Genomic_DNA"/>
</dbReference>
<dbReference type="STRING" id="1769779.AUP74_01253"/>
<organism evidence="5 6">
    <name type="scientific">Microbulbifer aggregans</name>
    <dbReference type="NCBI Taxonomy" id="1769779"/>
    <lineage>
        <taxon>Bacteria</taxon>
        <taxon>Pseudomonadati</taxon>
        <taxon>Pseudomonadota</taxon>
        <taxon>Gammaproteobacteria</taxon>
        <taxon>Cellvibrionales</taxon>
        <taxon>Microbulbiferaceae</taxon>
        <taxon>Microbulbifer</taxon>
    </lineage>
</organism>
<dbReference type="PATRIC" id="fig|1769779.3.peg.1273"/>